<dbReference type="EMBL" id="MBDS01000014">
    <property type="protein sequence ID" value="OPB89241.1"/>
    <property type="molecule type" value="Genomic_DNA"/>
</dbReference>
<comment type="caution">
    <text evidence="1">The sequence shown here is derived from an EMBL/GenBank/DDBJ whole genome shotgun (WGS) entry which is preliminary data.</text>
</comment>
<sequence>MQRLINLFYPKKVHSLKQEIAISSINFNNVVYQVDNTWEIQQFSIVKQLIIQNLNLKFTLLYIRN</sequence>
<name>A0ABX3NB17_9FLAO</name>
<accession>A0ABX3NB17</accession>
<gene>
    <name evidence="1" type="ORF">BB021_07755</name>
</gene>
<reference evidence="1 2" key="1">
    <citation type="submission" date="2016-07" db="EMBL/GenBank/DDBJ databases">
        <title>Revisiting the Taxonomy of the Elizabethkingia Genus based on Whole-Genome Sequencing, Optical Mapping, and MALDI-TOF.</title>
        <authorList>
            <person name="Nicholson A.C."/>
        </authorList>
    </citation>
    <scope>NUCLEOTIDE SEQUENCE [LARGE SCALE GENOMIC DNA]</scope>
    <source>
        <strain evidence="1 2">C1558</strain>
    </source>
</reference>
<organism evidence="1 2">
    <name type="scientific">Elizabethkingia ursingii</name>
    <dbReference type="NCBI Taxonomy" id="1756150"/>
    <lineage>
        <taxon>Bacteria</taxon>
        <taxon>Pseudomonadati</taxon>
        <taxon>Bacteroidota</taxon>
        <taxon>Flavobacteriia</taxon>
        <taxon>Flavobacteriales</taxon>
        <taxon>Weeksellaceae</taxon>
        <taxon>Elizabethkingia</taxon>
    </lineage>
</organism>
<dbReference type="Proteomes" id="UP000190016">
    <property type="component" value="Unassembled WGS sequence"/>
</dbReference>
<protein>
    <submittedName>
        <fullName evidence="1">Uncharacterized protein</fullName>
    </submittedName>
</protein>
<evidence type="ECO:0000313" key="2">
    <source>
        <dbReference type="Proteomes" id="UP000190016"/>
    </source>
</evidence>
<keyword evidence="2" id="KW-1185">Reference proteome</keyword>
<evidence type="ECO:0000313" key="1">
    <source>
        <dbReference type="EMBL" id="OPB89241.1"/>
    </source>
</evidence>
<proteinExistence type="predicted"/>